<dbReference type="AlphaFoldDB" id="A0A383ELE6"/>
<organism evidence="2">
    <name type="scientific">marine metagenome</name>
    <dbReference type="NCBI Taxonomy" id="408172"/>
    <lineage>
        <taxon>unclassified sequences</taxon>
        <taxon>metagenomes</taxon>
        <taxon>ecological metagenomes</taxon>
    </lineage>
</organism>
<dbReference type="InterPro" id="IPR027039">
    <property type="entry name" value="Crtac1"/>
</dbReference>
<keyword evidence="1" id="KW-0732">Signal</keyword>
<proteinExistence type="predicted"/>
<reference evidence="2" key="1">
    <citation type="submission" date="2018-05" db="EMBL/GenBank/DDBJ databases">
        <authorList>
            <person name="Lanie J.A."/>
            <person name="Ng W.-L."/>
            <person name="Kazmierczak K.M."/>
            <person name="Andrzejewski T.M."/>
            <person name="Davidsen T.M."/>
            <person name="Wayne K.J."/>
            <person name="Tettelin H."/>
            <person name="Glass J.I."/>
            <person name="Rusch D."/>
            <person name="Podicherti R."/>
            <person name="Tsui H.-C.T."/>
            <person name="Winkler M.E."/>
        </authorList>
    </citation>
    <scope>NUCLEOTIDE SEQUENCE</scope>
</reference>
<dbReference type="EMBL" id="UINC01226590">
    <property type="protein sequence ID" value="SVE57140.1"/>
    <property type="molecule type" value="Genomic_DNA"/>
</dbReference>
<evidence type="ECO:0000313" key="2">
    <source>
        <dbReference type="EMBL" id="SVE57140.1"/>
    </source>
</evidence>
<evidence type="ECO:0000256" key="1">
    <source>
        <dbReference type="ARBA" id="ARBA00022729"/>
    </source>
</evidence>
<gene>
    <name evidence="2" type="ORF">METZ01_LOCUS509994</name>
</gene>
<feature type="non-terminal residue" evidence="2">
    <location>
        <position position="102"/>
    </location>
</feature>
<sequence>MYNNNGDGTFTKITAGDLVNDGKSTIMGAWGDYDNDGDLDIYVAYYDNYDNRLFKNNGDGTFTTITTGDFVNDGGNSRSAAWSDYDNDGDIDLFVSNYDGLN</sequence>
<dbReference type="Pfam" id="PF13517">
    <property type="entry name" value="FG-GAP_3"/>
    <property type="match status" value="1"/>
</dbReference>
<dbReference type="InterPro" id="IPR013517">
    <property type="entry name" value="FG-GAP"/>
</dbReference>
<dbReference type="SUPFAM" id="SSF69318">
    <property type="entry name" value="Integrin alpha N-terminal domain"/>
    <property type="match status" value="1"/>
</dbReference>
<dbReference type="InterPro" id="IPR028994">
    <property type="entry name" value="Integrin_alpha_N"/>
</dbReference>
<evidence type="ECO:0008006" key="3">
    <source>
        <dbReference type="Google" id="ProtNLM"/>
    </source>
</evidence>
<name>A0A383ELE6_9ZZZZ</name>
<dbReference type="PANTHER" id="PTHR16026">
    <property type="entry name" value="CARTILAGE ACIDIC PROTEIN 1"/>
    <property type="match status" value="1"/>
</dbReference>
<accession>A0A383ELE6</accession>
<dbReference type="PANTHER" id="PTHR16026:SF0">
    <property type="entry name" value="CARTILAGE ACIDIC PROTEIN 1"/>
    <property type="match status" value="1"/>
</dbReference>
<protein>
    <recommendedName>
        <fullName evidence="3">ASPIC/UnbV domain-containing protein</fullName>
    </recommendedName>
</protein>